<gene>
    <name evidence="4" type="ORF">EL18_00326</name>
</gene>
<evidence type="ECO:0000313" key="4">
    <source>
        <dbReference type="EMBL" id="KFB09311.1"/>
    </source>
</evidence>
<evidence type="ECO:0000256" key="2">
    <source>
        <dbReference type="ARBA" id="ARBA00021874"/>
    </source>
</evidence>
<dbReference type="Proteomes" id="UP000053675">
    <property type="component" value="Unassembled WGS sequence"/>
</dbReference>
<evidence type="ECO:0000313" key="5">
    <source>
        <dbReference type="Proteomes" id="UP000053675"/>
    </source>
</evidence>
<dbReference type="InterPro" id="IPR020556">
    <property type="entry name" value="Amidase_CS"/>
</dbReference>
<dbReference type="PROSITE" id="PS00571">
    <property type="entry name" value="AMIDASES"/>
    <property type="match status" value="1"/>
</dbReference>
<dbReference type="InterPro" id="IPR000120">
    <property type="entry name" value="Amidase"/>
</dbReference>
<dbReference type="STRING" id="472175.EL18_00326"/>
<comment type="caution">
    <text evidence="4">The sequence shown here is derived from an EMBL/GenBank/DDBJ whole genome shotgun (WGS) entry which is preliminary data.</text>
</comment>
<comment type="function">
    <text evidence="1">Hydrolyzes indole-3-acetamide (IAM) into indole-3-acetic acid (IAA).</text>
</comment>
<dbReference type="InterPro" id="IPR036928">
    <property type="entry name" value="AS_sf"/>
</dbReference>
<sequence>MKTFELSIAEAAELIAHKELSPVELVNGVIDRILEIDDDVGAFALLRFDEARKEAMRAEQELMTGKPISPLHGIPVALKDLIDIAGYPTSASSRVQEGHIARHDAHVTTRLREAGAIIIGKTHTHELAFGLTTPQTANPWNPDHTPGGSSGGSAAAVAYGGAIAALGTDTGGSIRVPAALCGVVGLKPTQDRISLDGIYPLAASLDHVGPITRTVLDADLMFQLLASAGKADTAVARQVKKDDLRGVKLGVPGNYFYDRLDPEIETVMQNLQASLADAGAELVEITIPATETIMPAQWGVMLPEAAFVHRENIRSMPGLYGDDVRVLLETGSLLPAQDYLAAKQAQARLRTVWSNIFYQVDALIVPTVPQVAARRDQETFDWPDGTSESVVEAYVRLNAVANLTGMPALTVPAGVHSSGLPFGVQFMGPHHCENLLLQLGRTAERRDLRSTRDPRSRSLVTS</sequence>
<proteinExistence type="predicted"/>
<protein>
    <recommendedName>
        <fullName evidence="2">Indoleacetamide hydrolase</fullName>
    </recommendedName>
</protein>
<dbReference type="SUPFAM" id="SSF75304">
    <property type="entry name" value="Amidase signature (AS) enzymes"/>
    <property type="match status" value="1"/>
</dbReference>
<dbReference type="AlphaFoldDB" id="A0A084U8M5"/>
<dbReference type="eggNOG" id="COG0154">
    <property type="taxonomic scope" value="Bacteria"/>
</dbReference>
<dbReference type="Gene3D" id="3.90.1300.10">
    <property type="entry name" value="Amidase signature (AS) domain"/>
    <property type="match status" value="1"/>
</dbReference>
<dbReference type="EMBL" id="JMQM01000001">
    <property type="protein sequence ID" value="KFB09311.1"/>
    <property type="molecule type" value="Genomic_DNA"/>
</dbReference>
<reference evidence="4 5" key="1">
    <citation type="submission" date="2014-05" db="EMBL/GenBank/DDBJ databases">
        <title>Draft Genome Sequence of Nitratireductor basaltis Strain UMTGB225, A Marine Bacterium Isolated from Green Barrel Tunicate.</title>
        <authorList>
            <person name="Gan H.Y."/>
        </authorList>
    </citation>
    <scope>NUCLEOTIDE SEQUENCE [LARGE SCALE GENOMIC DNA]</scope>
    <source>
        <strain evidence="4 5">UMTGB225</strain>
    </source>
</reference>
<dbReference type="Pfam" id="PF01425">
    <property type="entry name" value="Amidase"/>
    <property type="match status" value="1"/>
</dbReference>
<organism evidence="4 5">
    <name type="scientific">Nitratireductor basaltis</name>
    <dbReference type="NCBI Taxonomy" id="472175"/>
    <lineage>
        <taxon>Bacteria</taxon>
        <taxon>Pseudomonadati</taxon>
        <taxon>Pseudomonadota</taxon>
        <taxon>Alphaproteobacteria</taxon>
        <taxon>Hyphomicrobiales</taxon>
        <taxon>Phyllobacteriaceae</taxon>
        <taxon>Nitratireductor</taxon>
    </lineage>
</organism>
<evidence type="ECO:0000256" key="1">
    <source>
        <dbReference type="ARBA" id="ARBA00003871"/>
    </source>
</evidence>
<dbReference type="InterPro" id="IPR023631">
    <property type="entry name" value="Amidase_dom"/>
</dbReference>
<dbReference type="GO" id="GO:0003824">
    <property type="term" value="F:catalytic activity"/>
    <property type="evidence" value="ECO:0007669"/>
    <property type="project" value="InterPro"/>
</dbReference>
<dbReference type="PANTHER" id="PTHR11895">
    <property type="entry name" value="TRANSAMIDASE"/>
    <property type="match status" value="1"/>
</dbReference>
<dbReference type="PANTHER" id="PTHR11895:SF176">
    <property type="entry name" value="AMIDASE AMID-RELATED"/>
    <property type="match status" value="1"/>
</dbReference>
<keyword evidence="5" id="KW-1185">Reference proteome</keyword>
<dbReference type="OrthoDB" id="9811471at2"/>
<evidence type="ECO:0000259" key="3">
    <source>
        <dbReference type="Pfam" id="PF01425"/>
    </source>
</evidence>
<dbReference type="RefSeq" id="WP_036479098.1">
    <property type="nucleotide sequence ID" value="NZ_JMQM01000001.1"/>
</dbReference>
<feature type="domain" description="Amidase" evidence="3">
    <location>
        <begin position="24"/>
        <end position="437"/>
    </location>
</feature>
<accession>A0A084U8M5</accession>
<dbReference type="PATRIC" id="fig|472175.3.peg.338"/>
<name>A0A084U8M5_9HYPH</name>